<gene>
    <name evidence="1" type="ORF">MSHOH_1968</name>
</gene>
<protein>
    <submittedName>
        <fullName evidence="1">Uncharacterized protein</fullName>
    </submittedName>
</protein>
<keyword evidence="2" id="KW-1185">Reference proteome</keyword>
<reference evidence="1 2" key="1">
    <citation type="submission" date="2014-07" db="EMBL/GenBank/DDBJ databases">
        <title>Methanogenic archaea and the global carbon cycle.</title>
        <authorList>
            <person name="Henriksen J.R."/>
            <person name="Luke J."/>
            <person name="Reinhart S."/>
            <person name="Benedict M.N."/>
            <person name="Youngblut N.D."/>
            <person name="Metcalf M.E."/>
            <person name="Whitaker R.J."/>
            <person name="Metcalf W.W."/>
        </authorList>
    </citation>
    <scope>NUCLEOTIDE SEQUENCE [LARGE SCALE GENOMIC DNA]</scope>
    <source>
        <strain evidence="1 2">HB-1</strain>
    </source>
</reference>
<sequence>MSDYLESKLAGIDIAVGWAVDSFLFPTKSGNFDPWGKKITADFIDLVINHESTVFPSPSPKSIKMLDLKESDSYLPKIYSKNIGLVKPYLGRTAKDIPLSDEKLVKEFDAFKAWIYNPENYKKLKIWLKYHLTEERLLKRKLAVIPTYEVNDFLKSENRLEMAKVLNIKEEYFIYSFDIWIRTIKYYEIFGNDVTYFPHEYRANAIIHNFDFPSQLNWSLQTPSDYEWSWGQYFVSEMSRNKDFNKKDLLINHIPLIHEETLKRKADFENKKPEEKIDAVTEIAAELNLPANIKSDIFSKAQRAYQSLTTIATIGSLALPPSPQLNLIRILILGGLIPVTWWDGRIPGKLGKVKFLKGIIEWQNLVKRPGSP</sequence>
<dbReference type="GeneID" id="24831196"/>
<dbReference type="Proteomes" id="UP000033101">
    <property type="component" value="Chromosome"/>
</dbReference>
<accession>A0A0E3SC84</accession>
<dbReference type="PATRIC" id="fig|1434110.4.peg.2502"/>
<dbReference type="EMBL" id="CP009516">
    <property type="protein sequence ID" value="AKB78451.1"/>
    <property type="molecule type" value="Genomic_DNA"/>
</dbReference>
<evidence type="ECO:0000313" key="1">
    <source>
        <dbReference type="EMBL" id="AKB78451.1"/>
    </source>
</evidence>
<dbReference type="RefSeq" id="WP_048139467.1">
    <property type="nucleotide sequence ID" value="NZ_CP009516.1"/>
</dbReference>
<dbReference type="HOGENOM" id="CLU_743171_0_0_2"/>
<dbReference type="KEGG" id="mhor:MSHOH_1968"/>
<organism evidence="1 2">
    <name type="scientific">Methanosarcina horonobensis HB-1 = JCM 15518</name>
    <dbReference type="NCBI Taxonomy" id="1434110"/>
    <lineage>
        <taxon>Archaea</taxon>
        <taxon>Methanobacteriati</taxon>
        <taxon>Methanobacteriota</taxon>
        <taxon>Stenosarchaea group</taxon>
        <taxon>Methanomicrobia</taxon>
        <taxon>Methanosarcinales</taxon>
        <taxon>Methanosarcinaceae</taxon>
        <taxon>Methanosarcina</taxon>
    </lineage>
</organism>
<evidence type="ECO:0000313" key="2">
    <source>
        <dbReference type="Proteomes" id="UP000033101"/>
    </source>
</evidence>
<dbReference type="AlphaFoldDB" id="A0A0E3SC84"/>
<name>A0A0E3SC84_9EURY</name>
<proteinExistence type="predicted"/>